<feature type="domain" description="ABC transporter" evidence="8">
    <location>
        <begin position="7"/>
        <end position="256"/>
    </location>
</feature>
<dbReference type="Gene3D" id="3.40.50.300">
    <property type="entry name" value="P-loop containing nucleotide triphosphate hydrolases"/>
    <property type="match status" value="1"/>
</dbReference>
<protein>
    <submittedName>
        <fullName evidence="9">ABC transporter ATP-binding protein</fullName>
    </submittedName>
</protein>
<evidence type="ECO:0000256" key="2">
    <source>
        <dbReference type="ARBA" id="ARBA00005417"/>
    </source>
</evidence>
<dbReference type="GO" id="GO:0005524">
    <property type="term" value="F:ATP binding"/>
    <property type="evidence" value="ECO:0007669"/>
    <property type="project" value="UniProtKB-KW"/>
</dbReference>
<keyword evidence="5" id="KW-0547">Nucleotide-binding</keyword>
<keyword evidence="7" id="KW-0472">Membrane</keyword>
<dbReference type="PROSITE" id="PS00211">
    <property type="entry name" value="ABC_TRANSPORTER_1"/>
    <property type="match status" value="1"/>
</dbReference>
<evidence type="ECO:0000256" key="3">
    <source>
        <dbReference type="ARBA" id="ARBA00022448"/>
    </source>
</evidence>
<dbReference type="GO" id="GO:0015833">
    <property type="term" value="P:peptide transport"/>
    <property type="evidence" value="ECO:0007669"/>
    <property type="project" value="InterPro"/>
</dbReference>
<evidence type="ECO:0000256" key="7">
    <source>
        <dbReference type="ARBA" id="ARBA00023136"/>
    </source>
</evidence>
<evidence type="ECO:0000313" key="10">
    <source>
        <dbReference type="Proteomes" id="UP000319432"/>
    </source>
</evidence>
<gene>
    <name evidence="9" type="ORF">EEL30_24360</name>
</gene>
<keyword evidence="4" id="KW-1003">Cell membrane</keyword>
<dbReference type="SUPFAM" id="SSF52540">
    <property type="entry name" value="P-loop containing nucleoside triphosphate hydrolases"/>
    <property type="match status" value="1"/>
</dbReference>
<dbReference type="GO" id="GO:0005886">
    <property type="term" value="C:plasma membrane"/>
    <property type="evidence" value="ECO:0007669"/>
    <property type="project" value="UniProtKB-SubCell"/>
</dbReference>
<dbReference type="InterPro" id="IPR003593">
    <property type="entry name" value="AAA+_ATPase"/>
</dbReference>
<dbReference type="FunFam" id="3.40.50.300:FF:000016">
    <property type="entry name" value="Oligopeptide ABC transporter ATP-binding component"/>
    <property type="match status" value="1"/>
</dbReference>
<sequence length="337" mass="36563">MNHLLEINELQVGFKTYGGEVQAVRGISFFVDKGEVVAIVGESGCGKSVTAQAIMGMVKAGNGVRTEGSIRFAGQEIAGLSKKALQEIRGSKIGMVFQDPMTSLNPTMKIGKQIAEGLVKHQGLSLQAAQQKAIELLHQVGIPEAEKRYHQYPHEFSGGMRQRAVIAIAIACNPQLLIADEPTTALDVTIQAQILDLLLELQQKTDTSIVMITHDLGVVAEMAQRVVVMYAGKIVETGTVDEIFESPSHPYTKGLLDSVPKLDQAGKQRLVPIEGAPPDLFAPPKGCPFAPRCSYAMEICVDHLPQTTTFSSTHQASCWLHDPRSPRQQEFRVAGRA</sequence>
<dbReference type="InterPro" id="IPR003439">
    <property type="entry name" value="ABC_transporter-like_ATP-bd"/>
</dbReference>
<name>A0A518VDS4_BRELA</name>
<keyword evidence="3" id="KW-0813">Transport</keyword>
<proteinExistence type="inferred from homology"/>
<evidence type="ECO:0000259" key="8">
    <source>
        <dbReference type="PROSITE" id="PS50893"/>
    </source>
</evidence>
<evidence type="ECO:0000313" key="9">
    <source>
        <dbReference type="EMBL" id="QDX95148.1"/>
    </source>
</evidence>
<dbReference type="InterPro" id="IPR050388">
    <property type="entry name" value="ABC_Ni/Peptide_Import"/>
</dbReference>
<keyword evidence="6 9" id="KW-0067">ATP-binding</keyword>
<comment type="subcellular location">
    <subcellularLocation>
        <location evidence="1">Cell membrane</location>
        <topology evidence="1">Peripheral membrane protein</topology>
    </subcellularLocation>
</comment>
<evidence type="ECO:0000256" key="1">
    <source>
        <dbReference type="ARBA" id="ARBA00004202"/>
    </source>
</evidence>
<dbReference type="Proteomes" id="UP000319432">
    <property type="component" value="Chromosome"/>
</dbReference>
<dbReference type="EMBL" id="CP033464">
    <property type="protein sequence ID" value="QDX95148.1"/>
    <property type="molecule type" value="Genomic_DNA"/>
</dbReference>
<dbReference type="InterPro" id="IPR017871">
    <property type="entry name" value="ABC_transporter-like_CS"/>
</dbReference>
<dbReference type="AlphaFoldDB" id="A0A518VDS4"/>
<dbReference type="Pfam" id="PF00005">
    <property type="entry name" value="ABC_tran"/>
    <property type="match status" value="1"/>
</dbReference>
<dbReference type="PROSITE" id="PS50893">
    <property type="entry name" value="ABC_TRANSPORTER_2"/>
    <property type="match status" value="1"/>
</dbReference>
<reference evidence="9 10" key="1">
    <citation type="submission" date="2018-11" db="EMBL/GenBank/DDBJ databases">
        <title>Phylogenetic determinants of toxin gene distribution in genomes of Brevibacillus laterosporus.</title>
        <authorList>
            <person name="Glare T.R."/>
            <person name="Durrant A."/>
            <person name="Berry C."/>
            <person name="Palma L."/>
            <person name="Ormskirk M."/>
            <person name="Cox M.O."/>
        </authorList>
    </citation>
    <scope>NUCLEOTIDE SEQUENCE [LARGE SCALE GENOMIC DNA]</scope>
    <source>
        <strain evidence="9 10">1821L</strain>
    </source>
</reference>
<dbReference type="InterPro" id="IPR027417">
    <property type="entry name" value="P-loop_NTPase"/>
</dbReference>
<dbReference type="SMART" id="SM00382">
    <property type="entry name" value="AAA"/>
    <property type="match status" value="1"/>
</dbReference>
<keyword evidence="10" id="KW-1185">Reference proteome</keyword>
<evidence type="ECO:0000256" key="4">
    <source>
        <dbReference type="ARBA" id="ARBA00022475"/>
    </source>
</evidence>
<accession>A0A518VDS4</accession>
<evidence type="ECO:0000256" key="6">
    <source>
        <dbReference type="ARBA" id="ARBA00022840"/>
    </source>
</evidence>
<dbReference type="CDD" id="cd03257">
    <property type="entry name" value="ABC_NikE_OppD_transporters"/>
    <property type="match status" value="1"/>
</dbReference>
<dbReference type="GO" id="GO:0016887">
    <property type="term" value="F:ATP hydrolysis activity"/>
    <property type="evidence" value="ECO:0007669"/>
    <property type="project" value="InterPro"/>
</dbReference>
<evidence type="ECO:0000256" key="5">
    <source>
        <dbReference type="ARBA" id="ARBA00022741"/>
    </source>
</evidence>
<dbReference type="PANTHER" id="PTHR43297">
    <property type="entry name" value="OLIGOPEPTIDE TRANSPORT ATP-BINDING PROTEIN APPD"/>
    <property type="match status" value="1"/>
</dbReference>
<dbReference type="NCBIfam" id="TIGR01727">
    <property type="entry name" value="oligo_HPY"/>
    <property type="match status" value="1"/>
</dbReference>
<organism evidence="9 10">
    <name type="scientific">Brevibacillus laterosporus</name>
    <name type="common">Bacillus laterosporus</name>
    <dbReference type="NCBI Taxonomy" id="1465"/>
    <lineage>
        <taxon>Bacteria</taxon>
        <taxon>Bacillati</taxon>
        <taxon>Bacillota</taxon>
        <taxon>Bacilli</taxon>
        <taxon>Bacillales</taxon>
        <taxon>Paenibacillaceae</taxon>
        <taxon>Brevibacillus</taxon>
    </lineage>
</organism>
<dbReference type="InterPro" id="IPR013563">
    <property type="entry name" value="Oligopep_ABC_C"/>
</dbReference>
<dbReference type="Pfam" id="PF08352">
    <property type="entry name" value="oligo_HPY"/>
    <property type="match status" value="1"/>
</dbReference>
<dbReference type="PANTHER" id="PTHR43297:SF2">
    <property type="entry name" value="DIPEPTIDE TRANSPORT ATP-BINDING PROTEIN DPPD"/>
    <property type="match status" value="1"/>
</dbReference>
<comment type="similarity">
    <text evidence="2">Belongs to the ABC transporter superfamily.</text>
</comment>
<dbReference type="OrthoDB" id="9802264at2"/>